<dbReference type="CDD" id="cd00190">
    <property type="entry name" value="Tryp_SPc"/>
    <property type="match status" value="1"/>
</dbReference>
<feature type="chain" id="PRO_5035189925" evidence="7">
    <location>
        <begin position="17"/>
        <end position="444"/>
    </location>
</feature>
<accession>A0A8J2J6H0</accession>
<dbReference type="InterPro" id="IPR018114">
    <property type="entry name" value="TRYPSIN_HIS"/>
</dbReference>
<dbReference type="AlphaFoldDB" id="A0A8J2J6H0"/>
<feature type="domain" description="CUB" evidence="8">
    <location>
        <begin position="53"/>
        <end position="159"/>
    </location>
</feature>
<evidence type="ECO:0000256" key="2">
    <source>
        <dbReference type="ARBA" id="ARBA00022801"/>
    </source>
</evidence>
<evidence type="ECO:0000259" key="9">
    <source>
        <dbReference type="PROSITE" id="PS50240"/>
    </source>
</evidence>
<dbReference type="Proteomes" id="UP000708208">
    <property type="component" value="Unassembled WGS sequence"/>
</dbReference>
<dbReference type="SMART" id="SM00020">
    <property type="entry name" value="Tryp_SPc"/>
    <property type="match status" value="1"/>
</dbReference>
<keyword evidence="11" id="KW-1185">Reference proteome</keyword>
<dbReference type="InterPro" id="IPR001254">
    <property type="entry name" value="Trypsin_dom"/>
</dbReference>
<sequence length="444" mass="47593">MFLQFALLLPVASILAIPTGEPANGESRGIYWPFPDPSAQQDTAGVSVKNTQCGQVYPIDSSSAYRVQSPFLPLNYPPSVNCKFDFLGTAGCVPIITCSEFNLARGDSVEVSDGMGASQKYEGTTGPQNVSSGVSAMRVHFQSGFFSIGKGFNCTVSCAGNSTTVNAITNALSNPQTVSCKCGVPGGQVNEETRIVGGRNAPMDYWSWQAALIFIGRQAPFCGGALINDRYVLTAAHCVVTTGLVAFPQLSQVVFNEYDITSSNDTTVVRSVTRVIPHPFYDPTNQDYDVSLIEFSPPLNLTSSQAPKLTPVCLPPRGTRDTYAAKNGTVIGWGTLTEGGEQSALLQEATIPVITNDECNKKYSNKITPRMVCAAYPQGGIDSCQGDSGGPFMVYSNSNRYAEVGIVSFGEGCARSDKPGVYARVTDLNDWIRQTAWTANWCQE</sequence>
<dbReference type="PROSITE" id="PS00134">
    <property type="entry name" value="TRYPSIN_HIS"/>
    <property type="match status" value="1"/>
</dbReference>
<evidence type="ECO:0000313" key="11">
    <source>
        <dbReference type="Proteomes" id="UP000708208"/>
    </source>
</evidence>
<keyword evidence="3 6" id="KW-0720">Serine protease</keyword>
<dbReference type="GO" id="GO:0004252">
    <property type="term" value="F:serine-type endopeptidase activity"/>
    <property type="evidence" value="ECO:0007669"/>
    <property type="project" value="InterPro"/>
</dbReference>
<evidence type="ECO:0000256" key="6">
    <source>
        <dbReference type="RuleBase" id="RU363034"/>
    </source>
</evidence>
<dbReference type="InterPro" id="IPR000859">
    <property type="entry name" value="CUB_dom"/>
</dbReference>
<dbReference type="CDD" id="cd00041">
    <property type="entry name" value="CUB"/>
    <property type="match status" value="1"/>
</dbReference>
<evidence type="ECO:0000256" key="1">
    <source>
        <dbReference type="ARBA" id="ARBA00022670"/>
    </source>
</evidence>
<protein>
    <submittedName>
        <fullName evidence="10">Uncharacterized protein</fullName>
    </submittedName>
</protein>
<evidence type="ECO:0000256" key="5">
    <source>
        <dbReference type="PROSITE-ProRule" id="PRU00059"/>
    </source>
</evidence>
<dbReference type="PANTHER" id="PTHR24252:SF7">
    <property type="entry name" value="HYALIN"/>
    <property type="match status" value="1"/>
</dbReference>
<proteinExistence type="predicted"/>
<dbReference type="InterPro" id="IPR033116">
    <property type="entry name" value="TRYPSIN_SER"/>
</dbReference>
<keyword evidence="2 6" id="KW-0378">Hydrolase</keyword>
<feature type="signal peptide" evidence="7">
    <location>
        <begin position="1"/>
        <end position="16"/>
    </location>
</feature>
<dbReference type="PROSITE" id="PS50240">
    <property type="entry name" value="TRYPSIN_DOM"/>
    <property type="match status" value="1"/>
</dbReference>
<dbReference type="PANTHER" id="PTHR24252">
    <property type="entry name" value="ACROSIN-RELATED"/>
    <property type="match status" value="1"/>
</dbReference>
<dbReference type="OrthoDB" id="10059102at2759"/>
<evidence type="ECO:0000259" key="8">
    <source>
        <dbReference type="PROSITE" id="PS01180"/>
    </source>
</evidence>
<evidence type="ECO:0000256" key="7">
    <source>
        <dbReference type="SAM" id="SignalP"/>
    </source>
</evidence>
<organism evidence="10 11">
    <name type="scientific">Allacma fusca</name>
    <dbReference type="NCBI Taxonomy" id="39272"/>
    <lineage>
        <taxon>Eukaryota</taxon>
        <taxon>Metazoa</taxon>
        <taxon>Ecdysozoa</taxon>
        <taxon>Arthropoda</taxon>
        <taxon>Hexapoda</taxon>
        <taxon>Collembola</taxon>
        <taxon>Symphypleona</taxon>
        <taxon>Sminthuridae</taxon>
        <taxon>Allacma</taxon>
    </lineage>
</organism>
<gene>
    <name evidence="10" type="ORF">AFUS01_LOCUS1296</name>
</gene>
<feature type="domain" description="Peptidase S1" evidence="9">
    <location>
        <begin position="195"/>
        <end position="437"/>
    </location>
</feature>
<dbReference type="SMART" id="SM00042">
    <property type="entry name" value="CUB"/>
    <property type="match status" value="1"/>
</dbReference>
<keyword evidence="7" id="KW-0732">Signal</keyword>
<reference evidence="10" key="1">
    <citation type="submission" date="2021-06" db="EMBL/GenBank/DDBJ databases">
        <authorList>
            <person name="Hodson N. C."/>
            <person name="Mongue J. A."/>
            <person name="Jaron S. K."/>
        </authorList>
    </citation>
    <scope>NUCLEOTIDE SEQUENCE</scope>
</reference>
<name>A0A8J2J6H0_9HEXA</name>
<evidence type="ECO:0000256" key="4">
    <source>
        <dbReference type="ARBA" id="ARBA00023157"/>
    </source>
</evidence>
<comment type="caution">
    <text evidence="5">Lacks conserved residue(s) required for the propagation of feature annotation.</text>
</comment>
<dbReference type="PROSITE" id="PS01180">
    <property type="entry name" value="CUB"/>
    <property type="match status" value="1"/>
</dbReference>
<evidence type="ECO:0000313" key="10">
    <source>
        <dbReference type="EMBL" id="CAG7659934.1"/>
    </source>
</evidence>
<dbReference type="EMBL" id="CAJVCH010007204">
    <property type="protein sequence ID" value="CAG7659934.1"/>
    <property type="molecule type" value="Genomic_DNA"/>
</dbReference>
<comment type="caution">
    <text evidence="10">The sequence shown here is derived from an EMBL/GenBank/DDBJ whole genome shotgun (WGS) entry which is preliminary data.</text>
</comment>
<dbReference type="Pfam" id="PF00431">
    <property type="entry name" value="CUB"/>
    <property type="match status" value="1"/>
</dbReference>
<dbReference type="PROSITE" id="PS00135">
    <property type="entry name" value="TRYPSIN_SER"/>
    <property type="match status" value="1"/>
</dbReference>
<keyword evidence="4" id="KW-1015">Disulfide bond</keyword>
<dbReference type="GO" id="GO:0006508">
    <property type="term" value="P:proteolysis"/>
    <property type="evidence" value="ECO:0007669"/>
    <property type="project" value="UniProtKB-KW"/>
</dbReference>
<dbReference type="FunFam" id="2.40.10.10:FF:000003">
    <property type="entry name" value="Transmembrane serine protease 3"/>
    <property type="match status" value="1"/>
</dbReference>
<evidence type="ECO:0000256" key="3">
    <source>
        <dbReference type="ARBA" id="ARBA00022825"/>
    </source>
</evidence>
<dbReference type="Pfam" id="PF00089">
    <property type="entry name" value="Trypsin"/>
    <property type="match status" value="1"/>
</dbReference>
<keyword evidence="1 6" id="KW-0645">Protease</keyword>